<proteinExistence type="predicted"/>
<dbReference type="InterPro" id="IPR021737">
    <property type="entry name" value="Phage_phiKZ_Orf197"/>
</dbReference>
<reference evidence="1" key="1">
    <citation type="submission" date="2010-11" db="EMBL/GenBank/DDBJ databases">
        <title>Escherichia coli plasmid pEC34A, complete sequence.</title>
        <authorList>
            <person name="Kaczorowska A.-K."/>
            <person name="Kaczorowski T."/>
        </authorList>
    </citation>
    <scope>NUCLEOTIDE SEQUENCE</scope>
    <source>
        <strain evidence="1">NCTC 9034</strain>
        <plasmid evidence="1">pEC34A</plasmid>
    </source>
</reference>
<accession>G9BMJ4</accession>
<dbReference type="PATRIC" id="fig|562.7273.peg.5435"/>
<sequence length="332" mass="37525">MGHGVTVLFLLLLLVHIIFDFYLQTEEMVREKAFDNGIGRALKAHLFHAVMHGFFLCLSCFAFIYVLLGCTNLLNFMLFVLLFSLFTFFHFAIDVAKSITSLKVKGFYCFAVFLFDQVLHILTIFFVIYYFFCDYGVYIYDFNFIKYVGGVLIFACSIAFLLKPSSIIVYLFFKSSGIGDGSEKVKITKSKIAELLYIVLNKELGDSDVKDCKVAVNKYKKKAEEIVIGISDGQADIDIRTISKVNNAGRFIGYLERLIIFLFLILGSVTAVVAVLAMKTALRFSDLKDDNDSGKAEYIMIGTFFSLIVTVIISVLARMYLIEIGIKINDFS</sequence>
<geneLocation type="plasmid" evidence="1">
    <name>pEC34A</name>
</geneLocation>
<evidence type="ECO:0008006" key="2">
    <source>
        <dbReference type="Google" id="ProtNLM"/>
    </source>
</evidence>
<dbReference type="EMBL" id="HQ622575">
    <property type="protein sequence ID" value="AER93364.1"/>
    <property type="molecule type" value="Genomic_DNA"/>
</dbReference>
<evidence type="ECO:0000313" key="1">
    <source>
        <dbReference type="EMBL" id="AER93364.1"/>
    </source>
</evidence>
<protein>
    <recommendedName>
        <fullName evidence="2">DUF3307 domain-containing protein</fullName>
    </recommendedName>
</protein>
<dbReference type="AlphaFoldDB" id="G9BMJ4"/>
<organism evidence="1">
    <name type="scientific">Escherichia coli</name>
    <dbReference type="NCBI Taxonomy" id="562"/>
    <lineage>
        <taxon>Bacteria</taxon>
        <taxon>Pseudomonadati</taxon>
        <taxon>Pseudomonadota</taxon>
        <taxon>Gammaproteobacteria</taxon>
        <taxon>Enterobacterales</taxon>
        <taxon>Enterobacteriaceae</taxon>
        <taxon>Escherichia</taxon>
    </lineage>
</organism>
<dbReference type="Pfam" id="PF11750">
    <property type="entry name" value="DUF3307"/>
    <property type="match status" value="1"/>
</dbReference>
<dbReference type="RefSeq" id="WP_001477600.1">
    <property type="nucleotide sequence ID" value="NC_019077.1"/>
</dbReference>
<name>G9BMJ4_ECOLX</name>
<keyword evidence="1" id="KW-0614">Plasmid</keyword>